<proteinExistence type="predicted"/>
<dbReference type="PANTHER" id="PTHR43861">
    <property type="entry name" value="TRANS-ACONITATE 2-METHYLTRANSFERASE-RELATED"/>
    <property type="match status" value="1"/>
</dbReference>
<dbReference type="Gene3D" id="3.40.50.150">
    <property type="entry name" value="Vaccinia Virus protein VP39"/>
    <property type="match status" value="1"/>
</dbReference>
<dbReference type="CDD" id="cd02440">
    <property type="entry name" value="AdoMet_MTases"/>
    <property type="match status" value="1"/>
</dbReference>
<dbReference type="GO" id="GO:0008168">
    <property type="term" value="F:methyltransferase activity"/>
    <property type="evidence" value="ECO:0007669"/>
    <property type="project" value="UniProtKB-KW"/>
</dbReference>
<dbReference type="EMBL" id="UOFY01000030">
    <property type="protein sequence ID" value="VAX08817.1"/>
    <property type="molecule type" value="Genomic_DNA"/>
</dbReference>
<keyword evidence="1" id="KW-0489">Methyltransferase</keyword>
<dbReference type="GO" id="GO:0032259">
    <property type="term" value="P:methylation"/>
    <property type="evidence" value="ECO:0007669"/>
    <property type="project" value="UniProtKB-KW"/>
</dbReference>
<evidence type="ECO:0000313" key="4">
    <source>
        <dbReference type="EMBL" id="VAX08817.1"/>
    </source>
</evidence>
<name>A0A3B1BW24_9ZZZZ</name>
<dbReference type="AlphaFoldDB" id="A0A3B1BW24"/>
<sequence length="198" mass="22241">MNKQALFPATLMPAKDWWHTLWPDPEAVLRSVGIESDMQVVDLCCGDGHFTRPMCELVHPGKTWALDLDADLLGEAEKGCQANPNFHAILGDARELTQQIDEPVDFVFIANTFHGVPEKTELARAVHDALKPGGRFAVINWHRRPREETTVLDQPRGPDTELRMPPEDVQKVVEPAGFKLEKVVDVGPYHYAAIFLKQ</sequence>
<evidence type="ECO:0000256" key="2">
    <source>
        <dbReference type="ARBA" id="ARBA00022679"/>
    </source>
</evidence>
<dbReference type="Pfam" id="PF13649">
    <property type="entry name" value="Methyltransf_25"/>
    <property type="match status" value="1"/>
</dbReference>
<protein>
    <recommendedName>
        <fullName evidence="3">Methyltransferase domain-containing protein</fullName>
    </recommendedName>
</protein>
<dbReference type="InterPro" id="IPR041698">
    <property type="entry name" value="Methyltransf_25"/>
</dbReference>
<feature type="domain" description="Methyltransferase" evidence="3">
    <location>
        <begin position="40"/>
        <end position="134"/>
    </location>
</feature>
<reference evidence="4" key="1">
    <citation type="submission" date="2018-06" db="EMBL/GenBank/DDBJ databases">
        <authorList>
            <person name="Zhirakovskaya E."/>
        </authorList>
    </citation>
    <scope>NUCLEOTIDE SEQUENCE</scope>
</reference>
<organism evidence="4">
    <name type="scientific">hydrothermal vent metagenome</name>
    <dbReference type="NCBI Taxonomy" id="652676"/>
    <lineage>
        <taxon>unclassified sequences</taxon>
        <taxon>metagenomes</taxon>
        <taxon>ecological metagenomes</taxon>
    </lineage>
</organism>
<dbReference type="SUPFAM" id="SSF53335">
    <property type="entry name" value="S-adenosyl-L-methionine-dependent methyltransferases"/>
    <property type="match status" value="1"/>
</dbReference>
<dbReference type="PANTHER" id="PTHR43861:SF1">
    <property type="entry name" value="TRANS-ACONITATE 2-METHYLTRANSFERASE"/>
    <property type="match status" value="1"/>
</dbReference>
<gene>
    <name evidence="4" type="ORF">MNBD_GAMMA25-685</name>
</gene>
<accession>A0A3B1BW24</accession>
<keyword evidence="2" id="KW-0808">Transferase</keyword>
<evidence type="ECO:0000256" key="1">
    <source>
        <dbReference type="ARBA" id="ARBA00022603"/>
    </source>
</evidence>
<dbReference type="InterPro" id="IPR029063">
    <property type="entry name" value="SAM-dependent_MTases_sf"/>
</dbReference>
<evidence type="ECO:0000259" key="3">
    <source>
        <dbReference type="Pfam" id="PF13649"/>
    </source>
</evidence>